<dbReference type="EMBL" id="JBHLXH010000001">
    <property type="protein sequence ID" value="MFC0222996.1"/>
    <property type="molecule type" value="Genomic_DNA"/>
</dbReference>
<name>A0ABV6E1Y1_9ACTN</name>
<dbReference type="InterPro" id="IPR028974">
    <property type="entry name" value="TSP_type-3_rpt"/>
</dbReference>
<comment type="caution">
    <text evidence="6">The sequence shown here is derived from an EMBL/GenBank/DDBJ whole genome shotgun (WGS) entry which is preliminary data.</text>
</comment>
<organism evidence="6 7">
    <name type="scientific">Nocardioides zeicaulis</name>
    <dbReference type="NCBI Taxonomy" id="1776857"/>
    <lineage>
        <taxon>Bacteria</taxon>
        <taxon>Bacillati</taxon>
        <taxon>Actinomycetota</taxon>
        <taxon>Actinomycetes</taxon>
        <taxon>Propionibacteriales</taxon>
        <taxon>Nocardioidaceae</taxon>
        <taxon>Nocardioides</taxon>
    </lineage>
</organism>
<proteinExistence type="predicted"/>
<evidence type="ECO:0000256" key="1">
    <source>
        <dbReference type="ARBA" id="ARBA00004613"/>
    </source>
</evidence>
<gene>
    <name evidence="6" type="ORF">ACFFJG_10920</name>
</gene>
<dbReference type="Gene3D" id="4.10.1080.10">
    <property type="entry name" value="TSP type-3 repeat"/>
    <property type="match status" value="1"/>
</dbReference>
<accession>A0ABV6E1Y1</accession>
<sequence>MMLRKLWRASYGVLIAVMALVLLALPLRAVWVNHDSDGDGLSDCRERAGLRTEGGAATYVTDPAAADSDGDLVPDSDEVGERMATSPLGELRLLWDCEHQTYRSLADPARPDSDFDGLTDAVELSGGSDVFSQDSDGDGLLDAAEWKWGSDPNATDSDGDGFPDVEDVHNEQSPVVADHLESPDAWLDEYTEGLYYGDARESDTVAQLVGSLSGGASSIIPVAGWFTGSLADARDVVANAVHRRWADAGISGAGLLPYVGDAAKAVRKTSQFVAKHPQLVGELARRLATWDKIPDGMRMRLLGATDPDSYDAAVKAKLSDKNLVALIARGADLAGTVQLINKAAGLAVGPPRSDSVQDEDGFFLTIDDATADLTALTAQNDDTARSGPVFVPSPSGTGGRLYDVCTACAHGPVQGRSTLLVAKIGSQIWSSTVQGQIDADHLIAGRGFKVEWHFYPGPTGMAIAPDITDSLTRAGIPFVVHMPS</sequence>
<dbReference type="PANTHER" id="PTHR37467">
    <property type="entry name" value="EXPORTED CALCIUM-BINDING GLYCOPROTEIN-RELATED"/>
    <property type="match status" value="1"/>
</dbReference>
<evidence type="ECO:0000313" key="6">
    <source>
        <dbReference type="EMBL" id="MFC0222996.1"/>
    </source>
</evidence>
<dbReference type="Pfam" id="PF18884">
    <property type="entry name" value="TSP3_bac"/>
    <property type="match status" value="3"/>
</dbReference>
<dbReference type="CDD" id="cd20742">
    <property type="entry name" value="FIX_vWA-like"/>
    <property type="match status" value="1"/>
</dbReference>
<dbReference type="PROSITE" id="PS00018">
    <property type="entry name" value="EF_HAND_1"/>
    <property type="match status" value="1"/>
</dbReference>
<protein>
    <submittedName>
        <fullName evidence="6">Uncharacterized protein</fullName>
    </submittedName>
</protein>
<evidence type="ECO:0000256" key="3">
    <source>
        <dbReference type="ARBA" id="ARBA00022729"/>
    </source>
</evidence>
<comment type="subcellular location">
    <subcellularLocation>
        <location evidence="1">Secreted</location>
    </subcellularLocation>
</comment>
<keyword evidence="7" id="KW-1185">Reference proteome</keyword>
<dbReference type="Proteomes" id="UP001589698">
    <property type="component" value="Unassembled WGS sequence"/>
</dbReference>
<evidence type="ECO:0000256" key="5">
    <source>
        <dbReference type="SAM" id="MobiDB-lite"/>
    </source>
</evidence>
<feature type="region of interest" description="Disordered" evidence="5">
    <location>
        <begin position="142"/>
        <end position="161"/>
    </location>
</feature>
<dbReference type="RefSeq" id="WP_378518733.1">
    <property type="nucleotide sequence ID" value="NZ_CBCSDI010000022.1"/>
</dbReference>
<keyword evidence="2" id="KW-0964">Secreted</keyword>
<dbReference type="PANTHER" id="PTHR37467:SF1">
    <property type="entry name" value="EXPORTED CALCIUM-BINDING GLYCOPROTEIN"/>
    <property type="match status" value="1"/>
</dbReference>
<reference evidence="6 7" key="1">
    <citation type="submission" date="2024-09" db="EMBL/GenBank/DDBJ databases">
        <authorList>
            <person name="Sun Q."/>
            <person name="Mori K."/>
        </authorList>
    </citation>
    <scope>NUCLEOTIDE SEQUENCE [LARGE SCALE GENOMIC DNA]</scope>
    <source>
        <strain evidence="6 7">CCM 8654</strain>
    </source>
</reference>
<evidence type="ECO:0000256" key="4">
    <source>
        <dbReference type="ARBA" id="ARBA00022837"/>
    </source>
</evidence>
<dbReference type="InterPro" id="IPR018247">
    <property type="entry name" value="EF_Hand_1_Ca_BS"/>
</dbReference>
<keyword evidence="3" id="KW-0732">Signal</keyword>
<dbReference type="InterPro" id="IPR053180">
    <property type="entry name" value="Ca-binding_acidic-repeat"/>
</dbReference>
<keyword evidence="4" id="KW-0106">Calcium</keyword>
<evidence type="ECO:0000313" key="7">
    <source>
        <dbReference type="Proteomes" id="UP001589698"/>
    </source>
</evidence>
<dbReference type="InterPro" id="IPR059100">
    <property type="entry name" value="TSP3_bac"/>
</dbReference>
<evidence type="ECO:0000256" key="2">
    <source>
        <dbReference type="ARBA" id="ARBA00022525"/>
    </source>
</evidence>
<dbReference type="SUPFAM" id="SSF103647">
    <property type="entry name" value="TSP type-3 repeat"/>
    <property type="match status" value="1"/>
</dbReference>